<dbReference type="OrthoDB" id="6368543at2759"/>
<keyword evidence="4" id="KW-1185">Reference proteome</keyword>
<evidence type="ECO:0000313" key="3">
    <source>
        <dbReference type="EMBL" id="ROT80119.1"/>
    </source>
</evidence>
<proteinExistence type="predicted"/>
<sequence length="138" mass="15178">MCRSSVFIVLGLVVMVAAVSQARYLPTRADDSRLDEIRELIRELLERTAEGGNNRMMANSGYEKRPNTSTFKYLSRGTCVSSAGHVPLRTEDKTEERDPRRRGGRLNTKPEGNPGLRATEEQASGAPTLAFISHPGSS</sequence>
<reference evidence="3 4" key="1">
    <citation type="submission" date="2018-04" db="EMBL/GenBank/DDBJ databases">
        <authorList>
            <person name="Zhang X."/>
            <person name="Yuan J."/>
            <person name="Li F."/>
            <person name="Xiang J."/>
        </authorList>
    </citation>
    <scope>NUCLEOTIDE SEQUENCE [LARGE SCALE GENOMIC DNA]</scope>
    <source>
        <tissue evidence="3">Muscle</tissue>
    </source>
</reference>
<comment type="caution">
    <text evidence="3">The sequence shown here is derived from an EMBL/GenBank/DDBJ whole genome shotgun (WGS) entry which is preliminary data.</text>
</comment>
<feature type="region of interest" description="Disordered" evidence="1">
    <location>
        <begin position="82"/>
        <end position="138"/>
    </location>
</feature>
<accession>A0A3R7QVT7</accession>
<dbReference type="AlphaFoldDB" id="A0A3R7QVT7"/>
<protein>
    <submittedName>
        <fullName evidence="3">Uncharacterized protein</fullName>
    </submittedName>
</protein>
<reference evidence="3 4" key="2">
    <citation type="submission" date="2019-01" db="EMBL/GenBank/DDBJ databases">
        <title>The decoding of complex shrimp genome reveals the adaptation for benthos swimmer, frequently molting mechanism and breeding impact on genome.</title>
        <authorList>
            <person name="Sun Y."/>
            <person name="Gao Y."/>
            <person name="Yu Y."/>
        </authorList>
    </citation>
    <scope>NUCLEOTIDE SEQUENCE [LARGE SCALE GENOMIC DNA]</scope>
    <source>
        <tissue evidence="3">Muscle</tissue>
    </source>
</reference>
<evidence type="ECO:0000256" key="1">
    <source>
        <dbReference type="SAM" id="MobiDB-lite"/>
    </source>
</evidence>
<keyword evidence="2" id="KW-0732">Signal</keyword>
<dbReference type="EMBL" id="QCYY01001152">
    <property type="protein sequence ID" value="ROT80119.1"/>
    <property type="molecule type" value="Genomic_DNA"/>
</dbReference>
<feature type="compositionally biased region" description="Basic and acidic residues" evidence="1">
    <location>
        <begin position="88"/>
        <end position="101"/>
    </location>
</feature>
<feature type="chain" id="PRO_5018784791" evidence="2">
    <location>
        <begin position="23"/>
        <end position="138"/>
    </location>
</feature>
<feature type="signal peptide" evidence="2">
    <location>
        <begin position="1"/>
        <end position="22"/>
    </location>
</feature>
<dbReference type="Proteomes" id="UP000283509">
    <property type="component" value="Unassembled WGS sequence"/>
</dbReference>
<evidence type="ECO:0000256" key="2">
    <source>
        <dbReference type="SAM" id="SignalP"/>
    </source>
</evidence>
<name>A0A3R7QVT7_PENVA</name>
<gene>
    <name evidence="3" type="ORF">C7M84_001168</name>
</gene>
<organism evidence="3 4">
    <name type="scientific">Penaeus vannamei</name>
    <name type="common">Whiteleg shrimp</name>
    <name type="synonym">Litopenaeus vannamei</name>
    <dbReference type="NCBI Taxonomy" id="6689"/>
    <lineage>
        <taxon>Eukaryota</taxon>
        <taxon>Metazoa</taxon>
        <taxon>Ecdysozoa</taxon>
        <taxon>Arthropoda</taxon>
        <taxon>Crustacea</taxon>
        <taxon>Multicrustacea</taxon>
        <taxon>Malacostraca</taxon>
        <taxon>Eumalacostraca</taxon>
        <taxon>Eucarida</taxon>
        <taxon>Decapoda</taxon>
        <taxon>Dendrobranchiata</taxon>
        <taxon>Penaeoidea</taxon>
        <taxon>Penaeidae</taxon>
        <taxon>Penaeus</taxon>
    </lineage>
</organism>
<evidence type="ECO:0000313" key="4">
    <source>
        <dbReference type="Proteomes" id="UP000283509"/>
    </source>
</evidence>